<dbReference type="EMBL" id="FYEH01000005">
    <property type="protein sequence ID" value="SNB66266.1"/>
    <property type="molecule type" value="Genomic_DNA"/>
</dbReference>
<comment type="subunit">
    <text evidence="7">Homodimer.</text>
</comment>
<keyword evidence="10" id="KW-0663">Pyridoxal phosphate</keyword>
<comment type="pathway">
    <text evidence="4">Amino-acid biosynthesis; L-valine biosynthesis; L-valine from pyruvate: step 4/4.</text>
</comment>
<comment type="catalytic activity">
    <reaction evidence="18">
        <text>L-leucine + 2-oxoglutarate = 4-methyl-2-oxopentanoate + L-glutamate</text>
        <dbReference type="Rhea" id="RHEA:18321"/>
        <dbReference type="ChEBI" id="CHEBI:16810"/>
        <dbReference type="ChEBI" id="CHEBI:17865"/>
        <dbReference type="ChEBI" id="CHEBI:29985"/>
        <dbReference type="ChEBI" id="CHEBI:57427"/>
        <dbReference type="EC" id="2.6.1.42"/>
    </reaction>
</comment>
<keyword evidence="11" id="KW-0289">Folate biosynthesis</keyword>
<dbReference type="PANTHER" id="PTHR42743:SF2">
    <property type="entry name" value="AMINODEOXYCHORISMATE LYASE"/>
    <property type="match status" value="1"/>
</dbReference>
<evidence type="ECO:0000256" key="18">
    <source>
        <dbReference type="ARBA" id="ARBA00049229"/>
    </source>
</evidence>
<evidence type="ECO:0000256" key="12">
    <source>
        <dbReference type="ARBA" id="ARBA00023239"/>
    </source>
</evidence>
<comment type="pathway">
    <text evidence="5">Amino-acid biosynthesis; L-leucine biosynthesis; L-leucine from 3-methyl-2-oxobutanoate: step 4/4.</text>
</comment>
<comment type="catalytic activity">
    <reaction evidence="16">
        <text>L-valine + 2-oxoglutarate = 3-methyl-2-oxobutanoate + L-glutamate</text>
        <dbReference type="Rhea" id="RHEA:24813"/>
        <dbReference type="ChEBI" id="CHEBI:11851"/>
        <dbReference type="ChEBI" id="CHEBI:16810"/>
        <dbReference type="ChEBI" id="CHEBI:29985"/>
        <dbReference type="ChEBI" id="CHEBI:57762"/>
        <dbReference type="EC" id="2.6.1.42"/>
    </reaction>
</comment>
<dbReference type="CDD" id="cd01559">
    <property type="entry name" value="ADCL_like"/>
    <property type="match status" value="1"/>
</dbReference>
<dbReference type="RefSeq" id="WP_165769500.1">
    <property type="nucleotide sequence ID" value="NZ_FYEH01000005.1"/>
</dbReference>
<comment type="function">
    <text evidence="2">Acts on leucine, isoleucine and valine.</text>
</comment>
<keyword evidence="20" id="KW-0808">Transferase</keyword>
<dbReference type="InterPro" id="IPR036038">
    <property type="entry name" value="Aminotransferase-like"/>
</dbReference>
<evidence type="ECO:0000256" key="16">
    <source>
        <dbReference type="ARBA" id="ARBA00048212"/>
    </source>
</evidence>
<gene>
    <name evidence="20" type="ORF">SAMN07250955_10576</name>
</gene>
<dbReference type="PANTHER" id="PTHR42743">
    <property type="entry name" value="AMINO-ACID AMINOTRANSFERASE"/>
    <property type="match status" value="1"/>
</dbReference>
<dbReference type="Pfam" id="PF01063">
    <property type="entry name" value="Aminotran_4"/>
    <property type="match status" value="1"/>
</dbReference>
<dbReference type="Proteomes" id="UP000197065">
    <property type="component" value="Unassembled WGS sequence"/>
</dbReference>
<dbReference type="AlphaFoldDB" id="A0A212R2V6"/>
<evidence type="ECO:0000256" key="2">
    <source>
        <dbReference type="ARBA" id="ARBA00003109"/>
    </source>
</evidence>
<sequence length="281" mass="31215">MFWYDGAIRQLPLQAFDLRDRGLLLGDGVFETVAIRNRTPFQIDAHLTRLNEGAARLGISFAIARASDAIHELAAAYDRPDAILRLTLTHGPSDRGLARPRSPEPTIFASISPWTPPRRAEPVRLVTASIRRNETSPSSRHKTLNYLDQIAALEEAGRRGADDALLLNTEGRPACASAANLFAVHGRTLLTPALDEGALPGTVRRALITAAPTLGFEPKETRISCAELLAADCVFLTNSVRFVRHVRMLDEKRYLDQSPYPDLIVNWLWAEMQRECVESKR</sequence>
<dbReference type="SUPFAM" id="SSF56752">
    <property type="entry name" value="D-aminoacid aminotransferase-like PLP-dependent enzymes"/>
    <property type="match status" value="1"/>
</dbReference>
<dbReference type="InterPro" id="IPR043132">
    <property type="entry name" value="BCAT-like_C"/>
</dbReference>
<dbReference type="InterPro" id="IPR050571">
    <property type="entry name" value="Class-IV_PLP-Dep_Aminotrnsfr"/>
</dbReference>
<evidence type="ECO:0000256" key="11">
    <source>
        <dbReference type="ARBA" id="ARBA00022909"/>
    </source>
</evidence>
<comment type="catalytic activity">
    <reaction evidence="19">
        <text>4-amino-4-deoxychorismate = 4-aminobenzoate + pyruvate + H(+)</text>
        <dbReference type="Rhea" id="RHEA:16201"/>
        <dbReference type="ChEBI" id="CHEBI:15361"/>
        <dbReference type="ChEBI" id="CHEBI:15378"/>
        <dbReference type="ChEBI" id="CHEBI:17836"/>
        <dbReference type="ChEBI" id="CHEBI:58406"/>
        <dbReference type="EC" id="4.1.3.38"/>
    </reaction>
</comment>
<dbReference type="InterPro" id="IPR043131">
    <property type="entry name" value="BCAT-like_N"/>
</dbReference>
<evidence type="ECO:0000313" key="21">
    <source>
        <dbReference type="Proteomes" id="UP000197065"/>
    </source>
</evidence>
<keyword evidence="13" id="KW-0100">Branched-chain amino acid biosynthesis</keyword>
<dbReference type="GO" id="GO:0030170">
    <property type="term" value="F:pyridoxal phosphate binding"/>
    <property type="evidence" value="ECO:0007669"/>
    <property type="project" value="InterPro"/>
</dbReference>
<dbReference type="EC" id="4.1.3.38" evidence="15"/>
<evidence type="ECO:0000256" key="4">
    <source>
        <dbReference type="ARBA" id="ARBA00004931"/>
    </source>
</evidence>
<dbReference type="InterPro" id="IPR017824">
    <property type="entry name" value="Aminodeoxychorismate_lyase_IV"/>
</dbReference>
<evidence type="ECO:0000256" key="3">
    <source>
        <dbReference type="ARBA" id="ARBA00004824"/>
    </source>
</evidence>
<keyword evidence="21" id="KW-1185">Reference proteome</keyword>
<name>A0A212R2V6_9PROT</name>
<reference evidence="20 21" key="1">
    <citation type="submission" date="2017-06" db="EMBL/GenBank/DDBJ databases">
        <authorList>
            <person name="Kim H.J."/>
            <person name="Triplett B.A."/>
        </authorList>
    </citation>
    <scope>NUCLEOTIDE SEQUENCE [LARGE SCALE GENOMIC DNA]</scope>
    <source>
        <strain evidence="20 21">B29T1</strain>
    </source>
</reference>
<keyword evidence="12" id="KW-0456">Lyase</keyword>
<evidence type="ECO:0000256" key="8">
    <source>
        <dbReference type="ARBA" id="ARBA00013053"/>
    </source>
</evidence>
<comment type="pathway">
    <text evidence="3">Amino-acid biosynthesis; L-isoleucine biosynthesis; L-isoleucine from 2-oxobutanoate: step 4/4.</text>
</comment>
<evidence type="ECO:0000256" key="10">
    <source>
        <dbReference type="ARBA" id="ARBA00022898"/>
    </source>
</evidence>
<keyword evidence="20" id="KW-0032">Aminotransferase</keyword>
<keyword evidence="13" id="KW-0028">Amino-acid biosynthesis</keyword>
<dbReference type="GO" id="GO:0008696">
    <property type="term" value="F:4-amino-4-deoxychorismate lyase activity"/>
    <property type="evidence" value="ECO:0007669"/>
    <property type="project" value="UniProtKB-EC"/>
</dbReference>
<dbReference type="GO" id="GO:0046656">
    <property type="term" value="P:folic acid biosynthetic process"/>
    <property type="evidence" value="ECO:0007669"/>
    <property type="project" value="UniProtKB-KW"/>
</dbReference>
<evidence type="ECO:0000256" key="13">
    <source>
        <dbReference type="ARBA" id="ARBA00023304"/>
    </source>
</evidence>
<evidence type="ECO:0000256" key="1">
    <source>
        <dbReference type="ARBA" id="ARBA00001933"/>
    </source>
</evidence>
<dbReference type="GO" id="GO:0009082">
    <property type="term" value="P:branched-chain amino acid biosynthetic process"/>
    <property type="evidence" value="ECO:0007669"/>
    <property type="project" value="UniProtKB-KW"/>
</dbReference>
<dbReference type="InterPro" id="IPR001544">
    <property type="entry name" value="Aminotrans_IV"/>
</dbReference>
<comment type="similarity">
    <text evidence="6">Belongs to the class-IV pyridoxal-phosphate-dependent aminotransferase family.</text>
</comment>
<comment type="cofactor">
    <cofactor evidence="1">
        <name>pyridoxal 5'-phosphate</name>
        <dbReference type="ChEBI" id="CHEBI:597326"/>
    </cofactor>
</comment>
<comment type="catalytic activity">
    <reaction evidence="17">
        <text>L-isoleucine + 2-oxoglutarate = (S)-3-methyl-2-oxopentanoate + L-glutamate</text>
        <dbReference type="Rhea" id="RHEA:24801"/>
        <dbReference type="ChEBI" id="CHEBI:16810"/>
        <dbReference type="ChEBI" id="CHEBI:29985"/>
        <dbReference type="ChEBI" id="CHEBI:35146"/>
        <dbReference type="ChEBI" id="CHEBI:58045"/>
        <dbReference type="EC" id="2.6.1.42"/>
    </reaction>
</comment>
<accession>A0A212R2V6</accession>
<evidence type="ECO:0000313" key="20">
    <source>
        <dbReference type="EMBL" id="SNB66266.1"/>
    </source>
</evidence>
<dbReference type="GO" id="GO:0004084">
    <property type="term" value="F:branched-chain-amino-acid transaminase activity"/>
    <property type="evidence" value="ECO:0007669"/>
    <property type="project" value="UniProtKB-EC"/>
</dbReference>
<evidence type="ECO:0000256" key="14">
    <source>
        <dbReference type="ARBA" id="ARBA00035633"/>
    </source>
</evidence>
<evidence type="ECO:0000256" key="7">
    <source>
        <dbReference type="ARBA" id="ARBA00011738"/>
    </source>
</evidence>
<proteinExistence type="inferred from homology"/>
<dbReference type="Gene3D" id="3.30.470.10">
    <property type="match status" value="1"/>
</dbReference>
<evidence type="ECO:0000256" key="19">
    <source>
        <dbReference type="ARBA" id="ARBA00049529"/>
    </source>
</evidence>
<evidence type="ECO:0000256" key="5">
    <source>
        <dbReference type="ARBA" id="ARBA00005072"/>
    </source>
</evidence>
<dbReference type="EC" id="2.6.1.42" evidence="8"/>
<dbReference type="GO" id="GO:0008153">
    <property type="term" value="P:4-aminobenzoate biosynthetic process"/>
    <property type="evidence" value="ECO:0007669"/>
    <property type="project" value="TreeGrafter"/>
</dbReference>
<evidence type="ECO:0000256" key="6">
    <source>
        <dbReference type="ARBA" id="ARBA00009320"/>
    </source>
</evidence>
<dbReference type="FunFam" id="3.20.10.10:FF:000002">
    <property type="entry name" value="D-alanine aminotransferase"/>
    <property type="match status" value="1"/>
</dbReference>
<evidence type="ECO:0000256" key="15">
    <source>
        <dbReference type="ARBA" id="ARBA00035676"/>
    </source>
</evidence>
<comment type="pathway">
    <text evidence="14">Cofactor biosynthesis; tetrahydrofolate biosynthesis; 4-aminobenzoate from chorismate: step 2/2.</text>
</comment>
<evidence type="ECO:0000256" key="17">
    <source>
        <dbReference type="ARBA" id="ARBA00048798"/>
    </source>
</evidence>
<dbReference type="Gene3D" id="3.20.10.10">
    <property type="entry name" value="D-amino Acid Aminotransferase, subunit A, domain 2"/>
    <property type="match status" value="1"/>
</dbReference>
<evidence type="ECO:0000256" key="9">
    <source>
        <dbReference type="ARBA" id="ARBA00014472"/>
    </source>
</evidence>
<organism evidence="20 21">
    <name type="scientific">Arboricoccus pini</name>
    <dbReference type="NCBI Taxonomy" id="1963835"/>
    <lineage>
        <taxon>Bacteria</taxon>
        <taxon>Pseudomonadati</taxon>
        <taxon>Pseudomonadota</taxon>
        <taxon>Alphaproteobacteria</taxon>
        <taxon>Geminicoccales</taxon>
        <taxon>Geminicoccaceae</taxon>
        <taxon>Arboricoccus</taxon>
    </lineage>
</organism>
<dbReference type="GO" id="GO:0005829">
    <property type="term" value="C:cytosol"/>
    <property type="evidence" value="ECO:0007669"/>
    <property type="project" value="TreeGrafter"/>
</dbReference>
<protein>
    <recommendedName>
        <fullName evidence="9">Probable branched-chain-amino-acid aminotransferase</fullName>
        <ecNumber evidence="8">2.6.1.42</ecNumber>
        <ecNumber evidence="15">4.1.3.38</ecNumber>
    </recommendedName>
</protein>